<name>A0A0C9WBV3_9AGAM</name>
<dbReference type="AlphaFoldDB" id="A0A0C9WBV3"/>
<sequence length="61" mass="6975">YRLCNPPPAVGKVRSCGMTPVLDVRLDDVLARQHLPPIGLKDFEEYLLYVEQAPENLYFTL</sequence>
<evidence type="ECO:0000313" key="2">
    <source>
        <dbReference type="Proteomes" id="UP000053820"/>
    </source>
</evidence>
<accession>A0A0C9WBV3</accession>
<reference evidence="1 2" key="1">
    <citation type="submission" date="2014-04" db="EMBL/GenBank/DDBJ databases">
        <title>Evolutionary Origins and Diversification of the Mycorrhizal Mutualists.</title>
        <authorList>
            <consortium name="DOE Joint Genome Institute"/>
            <consortium name="Mycorrhizal Genomics Consortium"/>
            <person name="Kohler A."/>
            <person name="Kuo A."/>
            <person name="Nagy L.G."/>
            <person name="Floudas D."/>
            <person name="Copeland A."/>
            <person name="Barry K.W."/>
            <person name="Cichocki N."/>
            <person name="Veneault-Fourrey C."/>
            <person name="LaButti K."/>
            <person name="Lindquist E.A."/>
            <person name="Lipzen A."/>
            <person name="Lundell T."/>
            <person name="Morin E."/>
            <person name="Murat C."/>
            <person name="Riley R."/>
            <person name="Ohm R."/>
            <person name="Sun H."/>
            <person name="Tunlid A."/>
            <person name="Henrissat B."/>
            <person name="Grigoriev I.V."/>
            <person name="Hibbett D.S."/>
            <person name="Martin F."/>
        </authorList>
    </citation>
    <scope>NUCLEOTIDE SEQUENCE [LARGE SCALE GENOMIC DNA]</scope>
    <source>
        <strain evidence="1 2">MD-312</strain>
    </source>
</reference>
<keyword evidence="2" id="KW-1185">Reference proteome</keyword>
<dbReference type="OrthoDB" id="3232309at2759"/>
<dbReference type="HOGENOM" id="CLU_2928956_0_0_1"/>
<organism evidence="1 2">
    <name type="scientific">Hydnomerulius pinastri MD-312</name>
    <dbReference type="NCBI Taxonomy" id="994086"/>
    <lineage>
        <taxon>Eukaryota</taxon>
        <taxon>Fungi</taxon>
        <taxon>Dikarya</taxon>
        <taxon>Basidiomycota</taxon>
        <taxon>Agaricomycotina</taxon>
        <taxon>Agaricomycetes</taxon>
        <taxon>Agaricomycetidae</taxon>
        <taxon>Boletales</taxon>
        <taxon>Boletales incertae sedis</taxon>
        <taxon>Leucogyrophana</taxon>
    </lineage>
</organism>
<evidence type="ECO:0000313" key="1">
    <source>
        <dbReference type="EMBL" id="KIJ61137.1"/>
    </source>
</evidence>
<feature type="non-terminal residue" evidence="1">
    <location>
        <position position="1"/>
    </location>
</feature>
<gene>
    <name evidence="1" type="ORF">HYDPIDRAFT_64396</name>
</gene>
<proteinExistence type="predicted"/>
<feature type="non-terminal residue" evidence="1">
    <location>
        <position position="61"/>
    </location>
</feature>
<dbReference type="Proteomes" id="UP000053820">
    <property type="component" value="Unassembled WGS sequence"/>
</dbReference>
<protein>
    <submittedName>
        <fullName evidence="1">Uncharacterized protein</fullName>
    </submittedName>
</protein>
<dbReference type="EMBL" id="KN839865">
    <property type="protein sequence ID" value="KIJ61137.1"/>
    <property type="molecule type" value="Genomic_DNA"/>
</dbReference>